<dbReference type="STRING" id="1192034.CAP_0220"/>
<protein>
    <recommendedName>
        <fullName evidence="3">histidine kinase</fullName>
        <ecNumber evidence="3">2.7.13.3</ecNumber>
    </recommendedName>
</protein>
<proteinExistence type="predicted"/>
<dbReference type="InterPro" id="IPR050428">
    <property type="entry name" value="TCS_sensor_his_kinase"/>
</dbReference>
<keyword evidence="15" id="KW-1185">Reference proteome</keyword>
<dbReference type="RefSeq" id="WP_044237793.1">
    <property type="nucleotide sequence ID" value="NZ_ASRX01000010.1"/>
</dbReference>
<name>A0A017TEY2_9BACT</name>
<reference evidence="14 15" key="1">
    <citation type="submission" date="2013-05" db="EMBL/GenBank/DDBJ databases">
        <title>Genome assembly of Chondromyces apiculatus DSM 436.</title>
        <authorList>
            <person name="Sharma G."/>
            <person name="Khatri I."/>
            <person name="Kaur C."/>
            <person name="Mayilraj S."/>
            <person name="Subramanian S."/>
        </authorList>
    </citation>
    <scope>NUCLEOTIDE SEQUENCE [LARGE SCALE GENOMIC DNA]</scope>
    <source>
        <strain evidence="14 15">DSM 436</strain>
    </source>
</reference>
<evidence type="ECO:0000256" key="3">
    <source>
        <dbReference type="ARBA" id="ARBA00012438"/>
    </source>
</evidence>
<evidence type="ECO:0000256" key="2">
    <source>
        <dbReference type="ARBA" id="ARBA00004370"/>
    </source>
</evidence>
<comment type="catalytic activity">
    <reaction evidence="1">
        <text>ATP + protein L-histidine = ADP + protein N-phospho-L-histidine.</text>
        <dbReference type="EC" id="2.7.13.3"/>
    </reaction>
</comment>
<dbReference type="CDD" id="cd00082">
    <property type="entry name" value="HisKA"/>
    <property type="match status" value="1"/>
</dbReference>
<dbReference type="SMART" id="SM00388">
    <property type="entry name" value="HisKA"/>
    <property type="match status" value="1"/>
</dbReference>
<dbReference type="GO" id="GO:0016020">
    <property type="term" value="C:membrane"/>
    <property type="evidence" value="ECO:0007669"/>
    <property type="project" value="UniProtKB-SubCell"/>
</dbReference>
<comment type="caution">
    <text evidence="14">The sequence shown here is derived from an EMBL/GenBank/DDBJ whole genome shotgun (WGS) entry which is preliminary data.</text>
</comment>
<evidence type="ECO:0000256" key="11">
    <source>
        <dbReference type="SAM" id="Phobius"/>
    </source>
</evidence>
<keyword evidence="9" id="KW-0902">Two-component regulatory system</keyword>
<feature type="domain" description="HAMP" evidence="13">
    <location>
        <begin position="234"/>
        <end position="286"/>
    </location>
</feature>
<dbReference type="InterPro" id="IPR005467">
    <property type="entry name" value="His_kinase_dom"/>
</dbReference>
<evidence type="ECO:0000256" key="8">
    <source>
        <dbReference type="ARBA" id="ARBA00022989"/>
    </source>
</evidence>
<dbReference type="Gene3D" id="6.10.340.10">
    <property type="match status" value="1"/>
</dbReference>
<dbReference type="EMBL" id="ASRX01000010">
    <property type="protein sequence ID" value="EYF07467.1"/>
    <property type="molecule type" value="Genomic_DNA"/>
</dbReference>
<dbReference type="SUPFAM" id="SSF55874">
    <property type="entry name" value="ATPase domain of HSP90 chaperone/DNA topoisomerase II/histidine kinase"/>
    <property type="match status" value="1"/>
</dbReference>
<dbReference type="SUPFAM" id="SSF158472">
    <property type="entry name" value="HAMP domain-like"/>
    <property type="match status" value="1"/>
</dbReference>
<sequence length="512" mass="56546">MFESGAWRRLLREFGRIRARLLIVNVVVLLVPVAGLEFARIHERQLLEALERDMRNQAVLVRALCEQDMAEHHDLGDLRHSAILTAAAQRTRTRVRLLDATGTVLADSHEHGPPEGPEPPAPSLLVPRALRESSTEERAWSGLKTWPEVPERPEVRAALEGRPASMTRVRDRHPDVLLFITEPIRHQGRVVGAAYLVRSTQPVLVELHRIREGLVRMLTVALLITATVTLLLAWSISRPLARLARAARRVSEGEPGVTIPVSGGGEIAELGAAFARMKEQLDARLRYIQDFAADVAHEFKSPLTSLRGAAELLEEGADDDPEARRRFLRNITLDVERLDRLVSRLLELSRIEASREPMTEVDLPALLARVIERASTPDQPIVLQDARGERCVVGRATDLEAALLNLVENALRFSPPGEAVTVTARDEKDPPRIQIAVADRGPGIPPANLPRIFDRFFTTDEARDGTGLGLAIVHSVAQAHGGRVLVENRWSGDAPPGEPTGATFVLELPARR</sequence>
<evidence type="ECO:0000256" key="4">
    <source>
        <dbReference type="ARBA" id="ARBA00022553"/>
    </source>
</evidence>
<dbReference type="Gene3D" id="3.30.565.10">
    <property type="entry name" value="Histidine kinase-like ATPase, C-terminal domain"/>
    <property type="match status" value="1"/>
</dbReference>
<keyword evidence="7 14" id="KW-0418">Kinase</keyword>
<dbReference type="InterPro" id="IPR003660">
    <property type="entry name" value="HAMP_dom"/>
</dbReference>
<evidence type="ECO:0000256" key="9">
    <source>
        <dbReference type="ARBA" id="ARBA00023012"/>
    </source>
</evidence>
<dbReference type="PRINTS" id="PR00344">
    <property type="entry name" value="BCTRLSENSOR"/>
</dbReference>
<dbReference type="InterPro" id="IPR036890">
    <property type="entry name" value="HATPase_C_sf"/>
</dbReference>
<evidence type="ECO:0000313" key="15">
    <source>
        <dbReference type="Proteomes" id="UP000019678"/>
    </source>
</evidence>
<evidence type="ECO:0000259" key="12">
    <source>
        <dbReference type="PROSITE" id="PS50109"/>
    </source>
</evidence>
<dbReference type="Proteomes" id="UP000019678">
    <property type="component" value="Unassembled WGS sequence"/>
</dbReference>
<feature type="domain" description="Histidine kinase" evidence="12">
    <location>
        <begin position="294"/>
        <end position="512"/>
    </location>
</feature>
<dbReference type="SMART" id="SM00387">
    <property type="entry name" value="HATPase_c"/>
    <property type="match status" value="1"/>
</dbReference>
<accession>A0A017TEY2</accession>
<keyword evidence="10 11" id="KW-0472">Membrane</keyword>
<feature type="transmembrane region" description="Helical" evidence="11">
    <location>
        <begin position="214"/>
        <end position="236"/>
    </location>
</feature>
<keyword evidence="6 11" id="KW-0812">Transmembrane</keyword>
<dbReference type="InterPro" id="IPR004358">
    <property type="entry name" value="Sig_transdc_His_kin-like_C"/>
</dbReference>
<evidence type="ECO:0000256" key="10">
    <source>
        <dbReference type="ARBA" id="ARBA00023136"/>
    </source>
</evidence>
<dbReference type="EC" id="2.7.13.3" evidence="3"/>
<dbReference type="GO" id="GO:0000155">
    <property type="term" value="F:phosphorelay sensor kinase activity"/>
    <property type="evidence" value="ECO:0007669"/>
    <property type="project" value="InterPro"/>
</dbReference>
<dbReference type="eggNOG" id="COG5002">
    <property type="taxonomic scope" value="Bacteria"/>
</dbReference>
<dbReference type="InterPro" id="IPR003661">
    <property type="entry name" value="HisK_dim/P_dom"/>
</dbReference>
<dbReference type="Pfam" id="PF00512">
    <property type="entry name" value="HisKA"/>
    <property type="match status" value="1"/>
</dbReference>
<dbReference type="FunFam" id="1.10.287.130:FF:000001">
    <property type="entry name" value="Two-component sensor histidine kinase"/>
    <property type="match status" value="1"/>
</dbReference>
<dbReference type="PROSITE" id="PS50885">
    <property type="entry name" value="HAMP"/>
    <property type="match status" value="1"/>
</dbReference>
<dbReference type="InterPro" id="IPR003594">
    <property type="entry name" value="HATPase_dom"/>
</dbReference>
<feature type="transmembrane region" description="Helical" evidence="11">
    <location>
        <begin position="21"/>
        <end position="39"/>
    </location>
</feature>
<dbReference type="PANTHER" id="PTHR45436">
    <property type="entry name" value="SENSOR HISTIDINE KINASE YKOH"/>
    <property type="match status" value="1"/>
</dbReference>
<evidence type="ECO:0000256" key="6">
    <source>
        <dbReference type="ARBA" id="ARBA00022692"/>
    </source>
</evidence>
<dbReference type="AlphaFoldDB" id="A0A017TEY2"/>
<dbReference type="InterPro" id="IPR036097">
    <property type="entry name" value="HisK_dim/P_sf"/>
</dbReference>
<dbReference type="PANTHER" id="PTHR45436:SF5">
    <property type="entry name" value="SENSOR HISTIDINE KINASE TRCS"/>
    <property type="match status" value="1"/>
</dbReference>
<dbReference type="PROSITE" id="PS50109">
    <property type="entry name" value="HIS_KIN"/>
    <property type="match status" value="1"/>
</dbReference>
<keyword evidence="8 11" id="KW-1133">Transmembrane helix</keyword>
<evidence type="ECO:0000256" key="1">
    <source>
        <dbReference type="ARBA" id="ARBA00000085"/>
    </source>
</evidence>
<evidence type="ECO:0000259" key="13">
    <source>
        <dbReference type="PROSITE" id="PS50885"/>
    </source>
</evidence>
<keyword evidence="4" id="KW-0597">Phosphoprotein</keyword>
<evidence type="ECO:0000313" key="14">
    <source>
        <dbReference type="EMBL" id="EYF07467.1"/>
    </source>
</evidence>
<dbReference type="Pfam" id="PF02518">
    <property type="entry name" value="HATPase_c"/>
    <property type="match status" value="1"/>
</dbReference>
<keyword evidence="5" id="KW-0808">Transferase</keyword>
<evidence type="ECO:0000256" key="7">
    <source>
        <dbReference type="ARBA" id="ARBA00022777"/>
    </source>
</evidence>
<evidence type="ECO:0000256" key="5">
    <source>
        <dbReference type="ARBA" id="ARBA00022679"/>
    </source>
</evidence>
<dbReference type="Gene3D" id="1.10.287.130">
    <property type="match status" value="1"/>
</dbReference>
<dbReference type="OrthoDB" id="9815202at2"/>
<dbReference type="SUPFAM" id="SSF47384">
    <property type="entry name" value="Homodimeric domain of signal transducing histidine kinase"/>
    <property type="match status" value="1"/>
</dbReference>
<gene>
    <name evidence="14" type="ORF">CAP_0220</name>
</gene>
<dbReference type="Pfam" id="PF00672">
    <property type="entry name" value="HAMP"/>
    <property type="match status" value="1"/>
</dbReference>
<comment type="subcellular location">
    <subcellularLocation>
        <location evidence="2">Membrane</location>
    </subcellularLocation>
</comment>
<dbReference type="CDD" id="cd00075">
    <property type="entry name" value="HATPase"/>
    <property type="match status" value="1"/>
</dbReference>
<organism evidence="14 15">
    <name type="scientific">Chondromyces apiculatus DSM 436</name>
    <dbReference type="NCBI Taxonomy" id="1192034"/>
    <lineage>
        <taxon>Bacteria</taxon>
        <taxon>Pseudomonadati</taxon>
        <taxon>Myxococcota</taxon>
        <taxon>Polyangia</taxon>
        <taxon>Polyangiales</taxon>
        <taxon>Polyangiaceae</taxon>
        <taxon>Chondromyces</taxon>
    </lineage>
</organism>
<dbReference type="SMART" id="SM00304">
    <property type="entry name" value="HAMP"/>
    <property type="match status" value="1"/>
</dbReference>